<protein>
    <submittedName>
        <fullName evidence="1">Endonuclease</fullName>
    </submittedName>
</protein>
<dbReference type="EMBL" id="ON529851">
    <property type="protein sequence ID" value="UTC29002.1"/>
    <property type="molecule type" value="Genomic_DNA"/>
</dbReference>
<reference evidence="1" key="1">
    <citation type="submission" date="2022-04" db="EMBL/GenBank/DDBJ databases">
        <authorList>
            <person name="Friedrich I."/>
            <person name="Schneider D."/>
            <person name="Poehlein A."/>
            <person name="Hertel R."/>
            <person name="Daniel R."/>
        </authorList>
    </citation>
    <scope>NUCLEOTIDE SEQUENCE</scope>
</reference>
<keyword evidence="1" id="KW-0378">Hydrolase</keyword>
<name>A0A9E7SU26_9CAUD</name>
<sequence>MRYAYKPDQMEASGVLAVRKSSTHTSRKTIRMQINDLYSDKVGAIVREITANADDSHRRAGQERPFYVHVPTALEPEFFVRDFGCGMTDQVMEEVYIVIGLSDKDESDAETGMWGLGSKTPFSYADQYTITCFDGETARHYGYGIADDGIPNLYTLAIEPSPEPCGVRIGLAVEAQDFHLFETAVKHSAVAHEGRFEHNLGDINIGTVAYHGAGWTALSEAPLTGASAYSDTWWVRQGCVIYPIKDSQIALPQSSRMDGRLTYILDCPIGSVRMTPSREALQYDAEGVDYLRARIESVKAEIGDAVHEATKDIVSVVDYFEKVAKLKPAFLQRDFTHPLTGMTGYSLTLGWPSLIYSAERRSATGEWMFDMPGALDLRFTRADHRRVFILDDIRPLLDPSRGENDAAKGATKWLTRSELRRVSRFVRHYLESKSINQAILVCNVDWSDDYIQAFSHQKGKPVAVFERLTFDDLRAAVPRRLAPPTVSAPTPPIRGLALAKAAGEQKPVFTVSEPGEKYAWVASDEYRKQAGAVFKLARKAGIEALYIAAEGDAQKQVIDAGHPHLSIPLGKMFTRAGWTMATHEFVRLTFPSDYSNKTSDFLRALKQVSPEQYDRLAQGEGVYSKLAAALSKVIAKPLVSLSDDERRVMEVLLPKPEMKVTKKLQEAQALYKTLESHYHNPTSKFVSELKITKDRAEDYVSAVLALQTIIPPTARHS</sequence>
<dbReference type="Gene3D" id="3.30.565.10">
    <property type="entry name" value="Histidine kinase-like ATPase, C-terminal domain"/>
    <property type="match status" value="1"/>
</dbReference>
<proteinExistence type="predicted"/>
<accession>A0A9E7SU26</accession>
<keyword evidence="2" id="KW-1185">Reference proteome</keyword>
<dbReference type="SUPFAM" id="SSF55874">
    <property type="entry name" value="ATPase domain of HSP90 chaperone/DNA topoisomerase II/histidine kinase"/>
    <property type="match status" value="1"/>
</dbReference>
<dbReference type="Proteomes" id="UP001056634">
    <property type="component" value="Segment"/>
</dbReference>
<dbReference type="InterPro" id="IPR036890">
    <property type="entry name" value="HATPase_C_sf"/>
</dbReference>
<dbReference type="GO" id="GO:0004519">
    <property type="term" value="F:endonuclease activity"/>
    <property type="evidence" value="ECO:0007669"/>
    <property type="project" value="UniProtKB-KW"/>
</dbReference>
<keyword evidence="1" id="KW-0540">Nuclease</keyword>
<gene>
    <name evidence="1" type="ORF">MARCHEWKA_04900</name>
</gene>
<evidence type="ECO:0000313" key="1">
    <source>
        <dbReference type="EMBL" id="UTC29002.1"/>
    </source>
</evidence>
<organism evidence="1 2">
    <name type="scientific">Brevundimonas phage vB_BpoS-Marchewka</name>
    <dbReference type="NCBI Taxonomy" id="2948604"/>
    <lineage>
        <taxon>Viruses</taxon>
        <taxon>Duplodnaviria</taxon>
        <taxon>Heunggongvirae</taxon>
        <taxon>Uroviricota</taxon>
        <taxon>Caudoviricetes</taxon>
        <taxon>Jeanschmidtviridae</taxon>
        <taxon>Marchewkavirus</taxon>
        <taxon>Marchewkavirus marchewka</taxon>
    </lineage>
</organism>
<keyword evidence="1" id="KW-0255">Endonuclease</keyword>
<evidence type="ECO:0000313" key="2">
    <source>
        <dbReference type="Proteomes" id="UP001056634"/>
    </source>
</evidence>